<dbReference type="Proteomes" id="UP001182303">
    <property type="component" value="Unassembled WGS sequence"/>
</dbReference>
<proteinExistence type="predicted"/>
<dbReference type="RefSeq" id="WP_310943857.1">
    <property type="nucleotide sequence ID" value="NZ_JARUIS010000017.1"/>
</dbReference>
<dbReference type="InterPro" id="IPR006528">
    <property type="entry name" value="Phage_head_morphogenesis_dom"/>
</dbReference>
<comment type="caution">
    <text evidence="2">The sequence shown here is derived from an EMBL/GenBank/DDBJ whole genome shotgun (WGS) entry which is preliminary data.</text>
</comment>
<evidence type="ECO:0000259" key="1">
    <source>
        <dbReference type="Pfam" id="PF04233"/>
    </source>
</evidence>
<accession>A0AAE4JU91</accession>
<dbReference type="Pfam" id="PF04233">
    <property type="entry name" value="Phage_Mu_F"/>
    <property type="match status" value="1"/>
</dbReference>
<protein>
    <submittedName>
        <fullName evidence="2">Phage minor head protein</fullName>
    </submittedName>
</protein>
<evidence type="ECO:0000313" key="2">
    <source>
        <dbReference type="EMBL" id="MDS1004178.1"/>
    </source>
</evidence>
<sequence length="240" mass="28084">MNKDERFIKGLYDEAEEEMGVVYDKQKENREELLKEIALIMLTYTVLKDVMNLKPKDRNKEFARLTNIIGNATRGQAALQEKTIFNILTDITGKTFNFYSYNANLKDVRKIVESNFKGKHFSTRVWDNEQKVSKYLESQIKNFLDGKIGVNDIKKNIEEGFYASKHNAERLVETEINRCSSTAFNRFCEEVGVEKVRYNAILDGRTCPKCSPHHDKPFDFDKKIELPQHARCRCFYEIIK</sequence>
<gene>
    <name evidence="2" type="ORF">P9J83_11820</name>
</gene>
<feature type="domain" description="Phage head morphogenesis" evidence="1">
    <location>
        <begin position="149"/>
        <end position="234"/>
    </location>
</feature>
<organism evidence="2 3">
    <name type="scientific">Clostridium sporogenes</name>
    <dbReference type="NCBI Taxonomy" id="1509"/>
    <lineage>
        <taxon>Bacteria</taxon>
        <taxon>Bacillati</taxon>
        <taxon>Bacillota</taxon>
        <taxon>Clostridia</taxon>
        <taxon>Eubacteriales</taxon>
        <taxon>Clostridiaceae</taxon>
        <taxon>Clostridium</taxon>
    </lineage>
</organism>
<reference evidence="2" key="1">
    <citation type="submission" date="2023-04" db="EMBL/GenBank/DDBJ databases">
        <title>Assessment of the microbiological origin of a defect in Grana Padano cheese.</title>
        <authorList>
            <person name="Zago M."/>
            <person name="Rossetti L."/>
            <person name="Bonvini B."/>
            <person name="Carminati D."/>
            <person name="Giraffa G."/>
        </authorList>
    </citation>
    <scope>NUCLEOTIDE SEQUENCE</scope>
    <source>
        <strain evidence="2">4990</strain>
    </source>
</reference>
<dbReference type="AlphaFoldDB" id="A0AAE4JU91"/>
<name>A0AAE4JU91_CLOSG</name>
<dbReference type="EMBL" id="JARUIS010000017">
    <property type="protein sequence ID" value="MDS1004178.1"/>
    <property type="molecule type" value="Genomic_DNA"/>
</dbReference>
<evidence type="ECO:0000313" key="3">
    <source>
        <dbReference type="Proteomes" id="UP001182303"/>
    </source>
</evidence>